<name>A0AAW0AAM4_9AGAR</name>
<keyword evidence="1" id="KW-0812">Transmembrane</keyword>
<sequence length="371" mass="41321">MSLSSSVEYLAGVRASGESAMYVVFDLVAQTFVFGIYTLLLCLSTRVLLHRGLKSQTTRVAMLCLTIFMFLMSTAYWAFNNVYAADWIRFLLETPGQPFVDHDEISKWYPLFNAFVMINFVLSDCVVFWRAWVISHRNLRKYLWVTLALVVLTALAVFLTIAFRIVAYIQTPSKNLSKTNTYSIRTVIDVLQVSTGVFSFVSNLSATIIVAVTAVRHRQLVRHAFSDEEARRQSNRILGLVAEAGAFYCLSTIVLLIASFIRIPHGTLGDLYAPINLHIASAYPPAMILLVNSSHSSSRPANGTDFHVSDTFSARPSPLRFAVARSDTTTSSSRDSVDVRGVIHLHPPEKILRPANKEAEVPVSRFSTASL</sequence>
<evidence type="ECO:0000313" key="3">
    <source>
        <dbReference type="Proteomes" id="UP001362999"/>
    </source>
</evidence>
<accession>A0AAW0AAM4</accession>
<feature type="transmembrane region" description="Helical" evidence="1">
    <location>
        <begin position="108"/>
        <end position="130"/>
    </location>
</feature>
<keyword evidence="1" id="KW-0472">Membrane</keyword>
<evidence type="ECO:0000256" key="1">
    <source>
        <dbReference type="SAM" id="Phobius"/>
    </source>
</evidence>
<keyword evidence="1" id="KW-1133">Transmembrane helix</keyword>
<reference evidence="2 3" key="1">
    <citation type="journal article" date="2024" name="J Genomics">
        <title>Draft genome sequencing and assembly of Favolaschia claudopus CIRM-BRFM 2984 isolated from oak limbs.</title>
        <authorList>
            <person name="Navarro D."/>
            <person name="Drula E."/>
            <person name="Chaduli D."/>
            <person name="Cazenave R."/>
            <person name="Ahrendt S."/>
            <person name="Wang J."/>
            <person name="Lipzen A."/>
            <person name="Daum C."/>
            <person name="Barry K."/>
            <person name="Grigoriev I.V."/>
            <person name="Favel A."/>
            <person name="Rosso M.N."/>
            <person name="Martin F."/>
        </authorList>
    </citation>
    <scope>NUCLEOTIDE SEQUENCE [LARGE SCALE GENOMIC DNA]</scope>
    <source>
        <strain evidence="2 3">CIRM-BRFM 2984</strain>
    </source>
</reference>
<evidence type="ECO:0000313" key="2">
    <source>
        <dbReference type="EMBL" id="KAK7005873.1"/>
    </source>
</evidence>
<comment type="caution">
    <text evidence="2">The sequence shown here is derived from an EMBL/GenBank/DDBJ whole genome shotgun (WGS) entry which is preliminary data.</text>
</comment>
<dbReference type="Proteomes" id="UP001362999">
    <property type="component" value="Unassembled WGS sequence"/>
</dbReference>
<protein>
    <submittedName>
        <fullName evidence="2">Uncharacterized protein</fullName>
    </submittedName>
</protein>
<keyword evidence="3" id="KW-1185">Reference proteome</keyword>
<dbReference type="EMBL" id="JAWWNJ010000077">
    <property type="protein sequence ID" value="KAK7005873.1"/>
    <property type="molecule type" value="Genomic_DNA"/>
</dbReference>
<feature type="transmembrane region" description="Helical" evidence="1">
    <location>
        <begin position="237"/>
        <end position="261"/>
    </location>
</feature>
<gene>
    <name evidence="2" type="ORF">R3P38DRAFT_3040097</name>
</gene>
<dbReference type="AlphaFoldDB" id="A0AAW0AAM4"/>
<feature type="transmembrane region" description="Helical" evidence="1">
    <location>
        <begin position="190"/>
        <end position="216"/>
    </location>
</feature>
<feature type="transmembrane region" description="Helical" evidence="1">
    <location>
        <begin position="142"/>
        <end position="170"/>
    </location>
</feature>
<feature type="transmembrane region" description="Helical" evidence="1">
    <location>
        <begin position="20"/>
        <end position="48"/>
    </location>
</feature>
<feature type="transmembrane region" description="Helical" evidence="1">
    <location>
        <begin position="60"/>
        <end position="79"/>
    </location>
</feature>
<proteinExistence type="predicted"/>
<organism evidence="2 3">
    <name type="scientific">Favolaschia claudopus</name>
    <dbReference type="NCBI Taxonomy" id="2862362"/>
    <lineage>
        <taxon>Eukaryota</taxon>
        <taxon>Fungi</taxon>
        <taxon>Dikarya</taxon>
        <taxon>Basidiomycota</taxon>
        <taxon>Agaricomycotina</taxon>
        <taxon>Agaricomycetes</taxon>
        <taxon>Agaricomycetidae</taxon>
        <taxon>Agaricales</taxon>
        <taxon>Marasmiineae</taxon>
        <taxon>Mycenaceae</taxon>
        <taxon>Favolaschia</taxon>
    </lineage>
</organism>